<accession>A0A840WZW7</accession>
<gene>
    <name evidence="5" type="ORF">FHS89_001215</name>
</gene>
<keyword evidence="6" id="KW-1185">Reference proteome</keyword>
<evidence type="ECO:0000259" key="4">
    <source>
        <dbReference type="PROSITE" id="PS50943"/>
    </source>
</evidence>
<dbReference type="InterPro" id="IPR010982">
    <property type="entry name" value="Lambda_DNA-bd_dom_sf"/>
</dbReference>
<dbReference type="RefSeq" id="WP_184009558.1">
    <property type="nucleotide sequence ID" value="NZ_JACIJS010000003.1"/>
</dbReference>
<dbReference type="AlphaFoldDB" id="A0A840WZW7"/>
<sequence length="443" mass="48039">MRGSFAGLRIRERRRALGLSQTALAERAGISPSYLNLIEHNKRGIAGKVLLSLARELDLPPSALSKEAELSLIGDLRQAAADMPVDQAEADVTEEFVSRYPGWARLVNTLHGQVRAQRTAIDALSDRLTHDPFLQTTLHEVLTRITAVHSTVEILATVPDIPDDQRARFLRNVNDESARLANVARELTQYFDDAVEQDQPTTLPDEEVERFFAQRQNRVPELEAEAADTSTITELLQASELRGEEARRRAQTRLSAYLEEARALPLEPFQAAARKTGYDVAALARQFGQPIPMILRRLSRLQRRGGAGPLFGLVSINAAGHLAERIALPGFPIPRHGAACALWPVYQSLAQPGRTERHIVDLATGGRFITLTHANYADSGTVGLPGPLTSTMLIVDAGDAAGTALTTGLAENTPAVAAGTGCRICPRPACASRAEPAIMTAQI</sequence>
<dbReference type="Proteomes" id="UP000553766">
    <property type="component" value="Unassembled WGS sequence"/>
</dbReference>
<dbReference type="PANTHER" id="PTHR46797">
    <property type="entry name" value="HTH-TYPE TRANSCRIPTIONAL REGULATOR"/>
    <property type="match status" value="1"/>
</dbReference>
<keyword evidence="2" id="KW-0238">DNA-binding</keyword>
<dbReference type="GO" id="GO:0003700">
    <property type="term" value="F:DNA-binding transcription factor activity"/>
    <property type="evidence" value="ECO:0007669"/>
    <property type="project" value="TreeGrafter"/>
</dbReference>
<dbReference type="GO" id="GO:0003677">
    <property type="term" value="F:DNA binding"/>
    <property type="evidence" value="ECO:0007669"/>
    <property type="project" value="UniProtKB-KW"/>
</dbReference>
<keyword evidence="1" id="KW-0805">Transcription regulation</keyword>
<dbReference type="EMBL" id="JACIJS010000003">
    <property type="protein sequence ID" value="MBB5515205.1"/>
    <property type="molecule type" value="Genomic_DNA"/>
</dbReference>
<dbReference type="Pfam" id="PF09856">
    <property type="entry name" value="ScfRs"/>
    <property type="match status" value="1"/>
</dbReference>
<evidence type="ECO:0000256" key="1">
    <source>
        <dbReference type="ARBA" id="ARBA00023015"/>
    </source>
</evidence>
<dbReference type="PANTHER" id="PTHR46797:SF23">
    <property type="entry name" value="HTH-TYPE TRANSCRIPTIONAL REGULATOR SUTR"/>
    <property type="match status" value="1"/>
</dbReference>
<dbReference type="Gene3D" id="1.10.260.40">
    <property type="entry name" value="lambda repressor-like DNA-binding domains"/>
    <property type="match status" value="1"/>
</dbReference>
<dbReference type="InterPro" id="IPR001387">
    <property type="entry name" value="Cro/C1-type_HTH"/>
</dbReference>
<evidence type="ECO:0000313" key="6">
    <source>
        <dbReference type="Proteomes" id="UP000553766"/>
    </source>
</evidence>
<dbReference type="CDD" id="cd00093">
    <property type="entry name" value="HTH_XRE"/>
    <property type="match status" value="1"/>
</dbReference>
<protein>
    <recommendedName>
        <fullName evidence="4">HTH cro/C1-type domain-containing protein</fullName>
    </recommendedName>
</protein>
<dbReference type="Pfam" id="PF01381">
    <property type="entry name" value="HTH_3"/>
    <property type="match status" value="1"/>
</dbReference>
<organism evidence="5 6">
    <name type="scientific">Rubricella aquisinus</name>
    <dbReference type="NCBI Taxonomy" id="2028108"/>
    <lineage>
        <taxon>Bacteria</taxon>
        <taxon>Pseudomonadati</taxon>
        <taxon>Pseudomonadota</taxon>
        <taxon>Alphaproteobacteria</taxon>
        <taxon>Rhodobacterales</taxon>
        <taxon>Paracoccaceae</taxon>
        <taxon>Rubricella</taxon>
    </lineage>
</organism>
<proteinExistence type="predicted"/>
<keyword evidence="3" id="KW-0804">Transcription</keyword>
<dbReference type="SUPFAM" id="SSF47413">
    <property type="entry name" value="lambda repressor-like DNA-binding domains"/>
    <property type="match status" value="1"/>
</dbReference>
<dbReference type="PROSITE" id="PS50943">
    <property type="entry name" value="HTH_CROC1"/>
    <property type="match status" value="1"/>
</dbReference>
<dbReference type="InterPro" id="IPR050807">
    <property type="entry name" value="TransReg_Diox_bact_type"/>
</dbReference>
<name>A0A840WZW7_9RHOB</name>
<evidence type="ECO:0000256" key="2">
    <source>
        <dbReference type="ARBA" id="ARBA00023125"/>
    </source>
</evidence>
<dbReference type="InterPro" id="IPR018653">
    <property type="entry name" value="ScfR_C"/>
</dbReference>
<evidence type="ECO:0000313" key="5">
    <source>
        <dbReference type="EMBL" id="MBB5515205.1"/>
    </source>
</evidence>
<feature type="domain" description="HTH cro/C1-type" evidence="4">
    <location>
        <begin position="10"/>
        <end position="64"/>
    </location>
</feature>
<comment type="caution">
    <text evidence="5">The sequence shown here is derived from an EMBL/GenBank/DDBJ whole genome shotgun (WGS) entry which is preliminary data.</text>
</comment>
<evidence type="ECO:0000256" key="3">
    <source>
        <dbReference type="ARBA" id="ARBA00023163"/>
    </source>
</evidence>
<reference evidence="5 6" key="1">
    <citation type="submission" date="2020-08" db="EMBL/GenBank/DDBJ databases">
        <title>Genomic Encyclopedia of Type Strains, Phase IV (KMG-IV): sequencing the most valuable type-strain genomes for metagenomic binning, comparative biology and taxonomic classification.</title>
        <authorList>
            <person name="Goeker M."/>
        </authorList>
    </citation>
    <scope>NUCLEOTIDE SEQUENCE [LARGE SCALE GENOMIC DNA]</scope>
    <source>
        <strain evidence="5 6">DSM 103377</strain>
    </source>
</reference>
<dbReference type="GO" id="GO:0005829">
    <property type="term" value="C:cytosol"/>
    <property type="evidence" value="ECO:0007669"/>
    <property type="project" value="TreeGrafter"/>
</dbReference>
<dbReference type="SMART" id="SM00530">
    <property type="entry name" value="HTH_XRE"/>
    <property type="match status" value="1"/>
</dbReference>